<reference evidence="1 2" key="1">
    <citation type="submission" date="2017-11" db="EMBL/GenBank/DDBJ databases">
        <title>Revised Sequence and Annotation of the Rhodobaca barguzinensis strain alga05 Genome.</title>
        <authorList>
            <person name="Kopejtka K."/>
            <person name="Tomasch J.M."/>
            <person name="Bunk B."/>
            <person name="Koblizek M."/>
        </authorList>
    </citation>
    <scope>NUCLEOTIDE SEQUENCE [LARGE SCALE GENOMIC DNA]</scope>
    <source>
        <strain evidence="2">alga05</strain>
    </source>
</reference>
<dbReference type="OrthoDB" id="56224at2"/>
<accession>A0A2K8K6D9</accession>
<dbReference type="Proteomes" id="UP000228948">
    <property type="component" value="Chromosome"/>
</dbReference>
<dbReference type="AlphaFoldDB" id="A0A2K8K6D9"/>
<evidence type="ECO:0000313" key="2">
    <source>
        <dbReference type="Proteomes" id="UP000228948"/>
    </source>
</evidence>
<gene>
    <name evidence="1" type="ORF">BG454_03520</name>
</gene>
<evidence type="ECO:0000313" key="1">
    <source>
        <dbReference type="EMBL" id="ATX65017.1"/>
    </source>
</evidence>
<protein>
    <recommendedName>
        <fullName evidence="3">Restriction endonuclease type IV Mrr domain-containing protein</fullName>
    </recommendedName>
</protein>
<dbReference type="KEGG" id="rbg:BG454_03520"/>
<name>A0A2K8K6D9_9RHOB</name>
<dbReference type="STRING" id="441209.GCA_001870665_00517"/>
<proteinExistence type="predicted"/>
<organism evidence="1 2">
    <name type="scientific">Roseinatronobacter bogoriensis subsp. barguzinensis</name>
    <dbReference type="NCBI Taxonomy" id="441209"/>
    <lineage>
        <taxon>Bacteria</taxon>
        <taxon>Pseudomonadati</taxon>
        <taxon>Pseudomonadota</taxon>
        <taxon>Alphaproteobacteria</taxon>
        <taxon>Rhodobacterales</taxon>
        <taxon>Paracoccaceae</taxon>
        <taxon>Roseinatronobacter</taxon>
    </lineage>
</organism>
<dbReference type="EMBL" id="CP024899">
    <property type="protein sequence ID" value="ATX65017.1"/>
    <property type="molecule type" value="Genomic_DNA"/>
</dbReference>
<keyword evidence="2" id="KW-1185">Reference proteome</keyword>
<evidence type="ECO:0008006" key="3">
    <source>
        <dbReference type="Google" id="ProtNLM"/>
    </source>
</evidence>
<sequence>MSDLPEILKQGERARLFPVLADTSREGRIASIFLALLPTIPSLAEVVLGTVGLRIGKRTQIETYTEIVLNDTSEIKNRPDGLIVVRNGKSTWSALVEAKIGKADLDVDQVTRYIEAAKSNKIDAVITISNQFVARADVSPLTLPKTTLKKAGLFHWSWTWLQTQCDILSHQKRVDDQEQEFLLREFQRLLGSGPIDFSLAA</sequence>
<dbReference type="RefSeq" id="WP_071479667.1">
    <property type="nucleotide sequence ID" value="NZ_CP024899.1"/>
</dbReference>